<feature type="region of interest" description="Disordered" evidence="1">
    <location>
        <begin position="309"/>
        <end position="330"/>
    </location>
</feature>
<feature type="region of interest" description="Disordered" evidence="1">
    <location>
        <begin position="1"/>
        <end position="41"/>
    </location>
</feature>
<reference evidence="2 3" key="1">
    <citation type="submission" date="2018-10" db="EMBL/GenBank/DDBJ databases">
        <title>A high-quality apple genome assembly.</title>
        <authorList>
            <person name="Hu J."/>
        </authorList>
    </citation>
    <scope>NUCLEOTIDE SEQUENCE [LARGE SCALE GENOMIC DNA]</scope>
    <source>
        <strain evidence="3">cv. HFTH1</strain>
        <tissue evidence="2">Young leaf</tissue>
    </source>
</reference>
<dbReference type="InterPro" id="IPR008586">
    <property type="entry name" value="DUF868_pln"/>
</dbReference>
<dbReference type="PANTHER" id="PTHR31972">
    <property type="entry name" value="EXPRESSED PROTEIN"/>
    <property type="match status" value="1"/>
</dbReference>
<feature type="compositionally biased region" description="Polar residues" evidence="1">
    <location>
        <begin position="1"/>
        <end position="10"/>
    </location>
</feature>
<sequence>MSRHNSSSAFPSCFRPSTSTNRRLPPPSPLPPPPPSSGQPNLTTCLYHTDLALFSLTWSRSFLGRSLHLNLLRHSFDSPLPPSLSSPSFHLHIKPFLFWKKHGSKKLSPNILLYWDLSRARFGSGPEPQSGFYIAVVVDNEMTLLVGDLTREAYAKTRANKSETSQIPILKREHVVAKKIYTTKARFGGKLREIRIDYGSSADPTRLCFSVDGQIVLQIKRLKWKFRGNERIEVDGTPVQISWDVYNWLFESDGDDGHAVFMFRFEEDEEIKENNYQFGHLNSWNFGMSGIEWRKMGKSFSSSSVSMSSAGSSGGSSSVMEWASTEESELNGGPAGFSLQIYAWKR</sequence>
<evidence type="ECO:0000313" key="2">
    <source>
        <dbReference type="EMBL" id="RXH91404.1"/>
    </source>
</evidence>
<dbReference type="EMBL" id="RDQH01000334">
    <property type="protein sequence ID" value="RXH91404.1"/>
    <property type="molecule type" value="Genomic_DNA"/>
</dbReference>
<dbReference type="Proteomes" id="UP000290289">
    <property type="component" value="Chromosome 8"/>
</dbReference>
<proteinExistence type="predicted"/>
<dbReference type="AlphaFoldDB" id="A0A498JBC0"/>
<dbReference type="PANTHER" id="PTHR31972:SF3">
    <property type="entry name" value="OS09G0416600 PROTEIN"/>
    <property type="match status" value="1"/>
</dbReference>
<dbReference type="STRING" id="3750.A0A498JBC0"/>
<dbReference type="Pfam" id="PF05910">
    <property type="entry name" value="DUF868"/>
    <property type="match status" value="1"/>
</dbReference>
<organism evidence="2 3">
    <name type="scientific">Malus domestica</name>
    <name type="common">Apple</name>
    <name type="synonym">Pyrus malus</name>
    <dbReference type="NCBI Taxonomy" id="3750"/>
    <lineage>
        <taxon>Eukaryota</taxon>
        <taxon>Viridiplantae</taxon>
        <taxon>Streptophyta</taxon>
        <taxon>Embryophyta</taxon>
        <taxon>Tracheophyta</taxon>
        <taxon>Spermatophyta</taxon>
        <taxon>Magnoliopsida</taxon>
        <taxon>eudicotyledons</taxon>
        <taxon>Gunneridae</taxon>
        <taxon>Pentapetalae</taxon>
        <taxon>rosids</taxon>
        <taxon>fabids</taxon>
        <taxon>Rosales</taxon>
        <taxon>Rosaceae</taxon>
        <taxon>Amygdaloideae</taxon>
        <taxon>Maleae</taxon>
        <taxon>Malus</taxon>
    </lineage>
</organism>
<comment type="caution">
    <text evidence="2">The sequence shown here is derived from an EMBL/GenBank/DDBJ whole genome shotgun (WGS) entry which is preliminary data.</text>
</comment>
<feature type="compositionally biased region" description="Low complexity" evidence="1">
    <location>
        <begin position="309"/>
        <end position="318"/>
    </location>
</feature>
<accession>A0A498JBC0</accession>
<keyword evidence="3" id="KW-1185">Reference proteome</keyword>
<gene>
    <name evidence="2" type="ORF">DVH24_020427</name>
</gene>
<evidence type="ECO:0000313" key="3">
    <source>
        <dbReference type="Proteomes" id="UP000290289"/>
    </source>
</evidence>
<name>A0A498JBC0_MALDO</name>
<feature type="compositionally biased region" description="Pro residues" evidence="1">
    <location>
        <begin position="24"/>
        <end position="37"/>
    </location>
</feature>
<evidence type="ECO:0008006" key="4">
    <source>
        <dbReference type="Google" id="ProtNLM"/>
    </source>
</evidence>
<protein>
    <recommendedName>
        <fullName evidence="4">DUF868 domain-containing protein</fullName>
    </recommendedName>
</protein>
<evidence type="ECO:0000256" key="1">
    <source>
        <dbReference type="SAM" id="MobiDB-lite"/>
    </source>
</evidence>